<organism evidence="1 2">
    <name type="scientific">Clonorchis sinensis</name>
    <name type="common">Chinese liver fluke</name>
    <dbReference type="NCBI Taxonomy" id="79923"/>
    <lineage>
        <taxon>Eukaryota</taxon>
        <taxon>Metazoa</taxon>
        <taxon>Spiralia</taxon>
        <taxon>Lophotrochozoa</taxon>
        <taxon>Platyhelminthes</taxon>
        <taxon>Trematoda</taxon>
        <taxon>Digenea</taxon>
        <taxon>Opisthorchiida</taxon>
        <taxon>Opisthorchiata</taxon>
        <taxon>Opisthorchiidae</taxon>
        <taxon>Clonorchis</taxon>
    </lineage>
</organism>
<protein>
    <submittedName>
        <fullName evidence="1">Uncharacterized protein</fullName>
    </submittedName>
</protein>
<evidence type="ECO:0000313" key="2">
    <source>
        <dbReference type="Proteomes" id="UP000286415"/>
    </source>
</evidence>
<reference evidence="1 2" key="2">
    <citation type="journal article" date="2021" name="Genomics">
        <title>High-quality reference genome for Clonorchis sinensis.</title>
        <authorList>
            <person name="Young N.D."/>
            <person name="Stroehlein A.J."/>
            <person name="Kinkar L."/>
            <person name="Wang T."/>
            <person name="Sohn W.M."/>
            <person name="Chang B.C.H."/>
            <person name="Kaur P."/>
            <person name="Weisz D."/>
            <person name="Dudchenko O."/>
            <person name="Aiden E.L."/>
            <person name="Korhonen P.K."/>
            <person name="Gasser R.B."/>
        </authorList>
    </citation>
    <scope>NUCLEOTIDE SEQUENCE [LARGE SCALE GENOMIC DNA]</scope>
    <source>
        <strain evidence="1">Cs-k2</strain>
    </source>
</reference>
<accession>A0A8T1LXI3</accession>
<sequence>MQRIFSSNPKSKNTMWSGIIENLPLSSKLSWSCLTGKFYHSVQMSKTKTFKGLSFEALGKPVTSLNLEKFLLPDVTIHLSFMHWWVGDRKPHISDFQESNSEAADRLQWD</sequence>
<dbReference type="EMBL" id="NIRI02000077">
    <property type="protein sequence ID" value="KAG5441181.1"/>
    <property type="molecule type" value="Genomic_DNA"/>
</dbReference>
<keyword evidence="2" id="KW-1185">Reference proteome</keyword>
<name>A0A8T1LXI3_CLOSI</name>
<dbReference type="AlphaFoldDB" id="A0A8T1LXI3"/>
<reference evidence="1 2" key="1">
    <citation type="journal article" date="2018" name="Biotechnol. Adv.">
        <title>Improved genomic resources and new bioinformatic workflow for the carcinogenic parasite Clonorchis sinensis: Biotechnological implications.</title>
        <authorList>
            <person name="Wang D."/>
            <person name="Korhonen P.K."/>
            <person name="Gasser R.B."/>
            <person name="Young N.D."/>
        </authorList>
    </citation>
    <scope>NUCLEOTIDE SEQUENCE [LARGE SCALE GENOMIC DNA]</scope>
    <source>
        <strain evidence="1">Cs-k2</strain>
    </source>
</reference>
<dbReference type="Proteomes" id="UP000286415">
    <property type="component" value="Unassembled WGS sequence"/>
</dbReference>
<evidence type="ECO:0000313" key="1">
    <source>
        <dbReference type="EMBL" id="KAG5441181.1"/>
    </source>
</evidence>
<proteinExistence type="predicted"/>
<comment type="caution">
    <text evidence="1">The sequence shown here is derived from an EMBL/GenBank/DDBJ whole genome shotgun (WGS) entry which is preliminary data.</text>
</comment>
<gene>
    <name evidence="1" type="ORF">CSKR_202105</name>
</gene>